<keyword evidence="5 12" id="KW-0479">Metal-binding</keyword>
<gene>
    <name evidence="15" type="ORF">DCS_03060</name>
</gene>
<evidence type="ECO:0000256" key="1">
    <source>
        <dbReference type="ARBA" id="ARBA00001187"/>
    </source>
</evidence>
<feature type="binding site" evidence="12">
    <location>
        <position position="159"/>
    </location>
    <ligand>
        <name>Zn(2+)</name>
        <dbReference type="ChEBI" id="CHEBI:29105"/>
        <note>catalytic</note>
    </ligand>
</feature>
<comment type="caution">
    <text evidence="15">The sequence shown here is derived from an EMBL/GenBank/DDBJ whole genome shotgun (WGS) entry which is preliminary data.</text>
</comment>
<comment type="subcellular location">
    <subcellularLocation>
        <location evidence="13">Secreted</location>
    </subcellularLocation>
</comment>
<dbReference type="CDD" id="cd11008">
    <property type="entry name" value="M35_deuterolysin_like"/>
    <property type="match status" value="1"/>
</dbReference>
<organism evidence="15 16">
    <name type="scientific">Drechmeria coniospora</name>
    <name type="common">Nematophagous fungus</name>
    <name type="synonym">Meria coniospora</name>
    <dbReference type="NCBI Taxonomy" id="98403"/>
    <lineage>
        <taxon>Eukaryota</taxon>
        <taxon>Fungi</taxon>
        <taxon>Dikarya</taxon>
        <taxon>Ascomycota</taxon>
        <taxon>Pezizomycotina</taxon>
        <taxon>Sordariomycetes</taxon>
        <taxon>Hypocreomycetidae</taxon>
        <taxon>Hypocreales</taxon>
        <taxon>Ophiocordycipitaceae</taxon>
        <taxon>Drechmeria</taxon>
    </lineage>
</organism>
<dbReference type="Gene3D" id="3.40.390.10">
    <property type="entry name" value="Collagenase (Catalytic Domain)"/>
    <property type="match status" value="1"/>
</dbReference>
<keyword evidence="9 13" id="KW-0482">Metalloprotease</keyword>
<dbReference type="GO" id="GO:0046872">
    <property type="term" value="F:metal ion binding"/>
    <property type="evidence" value="ECO:0007669"/>
    <property type="project" value="UniProtKB-KW"/>
</dbReference>
<keyword evidence="8 12" id="KW-0862">Zinc</keyword>
<evidence type="ECO:0000256" key="14">
    <source>
        <dbReference type="SAM" id="MobiDB-lite"/>
    </source>
</evidence>
<evidence type="ECO:0000256" key="10">
    <source>
        <dbReference type="ARBA" id="ARBA00023145"/>
    </source>
</evidence>
<dbReference type="InterPro" id="IPR001384">
    <property type="entry name" value="Peptidase_M35"/>
</dbReference>
<feature type="binding site" evidence="12">
    <location>
        <position position="148"/>
    </location>
    <ligand>
        <name>Zn(2+)</name>
        <dbReference type="ChEBI" id="CHEBI:29105"/>
        <note>catalytic</note>
    </ligand>
</feature>
<dbReference type="GeneID" id="63715703"/>
<feature type="chain" id="PRO_5041011907" description="Neutral protease 2" evidence="13">
    <location>
        <begin position="17"/>
        <end position="464"/>
    </location>
</feature>
<evidence type="ECO:0000256" key="6">
    <source>
        <dbReference type="ARBA" id="ARBA00022729"/>
    </source>
</evidence>
<proteinExistence type="inferred from homology"/>
<comment type="cofactor">
    <cofactor evidence="12 13">
        <name>Zn(2+)</name>
        <dbReference type="ChEBI" id="CHEBI:29105"/>
    </cofactor>
    <text evidence="12 13">Binds 1 zinc ion per subunit.</text>
</comment>
<dbReference type="Pfam" id="PF02102">
    <property type="entry name" value="Peptidase_M35"/>
    <property type="match status" value="1"/>
</dbReference>
<dbReference type="GO" id="GO:0004222">
    <property type="term" value="F:metalloendopeptidase activity"/>
    <property type="evidence" value="ECO:0007669"/>
    <property type="project" value="InterPro"/>
</dbReference>
<dbReference type="GO" id="GO:0005576">
    <property type="term" value="C:extracellular region"/>
    <property type="evidence" value="ECO:0007669"/>
    <property type="project" value="UniProtKB-SubCell"/>
</dbReference>
<dbReference type="Proteomes" id="UP000076580">
    <property type="component" value="Chromosome 01"/>
</dbReference>
<evidence type="ECO:0000313" key="15">
    <source>
        <dbReference type="EMBL" id="KYK61915.1"/>
    </source>
</evidence>
<dbReference type="InterPro" id="IPR024079">
    <property type="entry name" value="MetalloPept_cat_dom_sf"/>
</dbReference>
<dbReference type="PRINTS" id="PR00768">
    <property type="entry name" value="DEUTEROLYSIN"/>
</dbReference>
<feature type="binding site" evidence="12">
    <location>
        <position position="152"/>
    </location>
    <ligand>
        <name>Zn(2+)</name>
        <dbReference type="ChEBI" id="CHEBI:29105"/>
        <note>catalytic</note>
    </ligand>
</feature>
<feature type="region of interest" description="Disordered" evidence="14">
    <location>
        <begin position="201"/>
        <end position="464"/>
    </location>
</feature>
<sequence>MKHFAIIFSLAWLAVTAPSQHRRRGQVQRDCGDRESIVTQDLATCAERARAAQQAARAGSPLVRLFFKADDENTRSTVADLLGKIAKECASTGGGATRITCHDAGGECGRSDALPDLGGPRVLLCDKYFRNPNEKSCGGLDSASVMLHEMTHAMGATHDFKIYGFKQVMGLHPSMNIQHADTYAIFAHAVALNCTKEDLEKEGSAWPGDTGLANGDLTDSGGSPDGGILPPWGEDDGTTTGPSPPSDGNGDRSTRNRAHPPLGANQDGNSQDGPSPLLGGNEDGGQQTGPLHPIGGDQEGVFRNGNPECDTRNGSFPPLGGNPGGDPQNGLFPPLGGNPGGDPQNGLFPPLGGNPGGDPQNDLFPPLEGNPGASPQAGLLPPFESGEEGNGQYGPFQTLTEKGSETESYPPFGSNEEGGVQTASHPPLDDSEVDGARFGPPLMISNPALDGDTRAGIDSPSPQR</sequence>
<dbReference type="PANTHER" id="PTHR37016">
    <property type="match status" value="1"/>
</dbReference>
<reference evidence="15 16" key="1">
    <citation type="journal article" date="2016" name="Sci. Rep.">
        <title>Insights into Adaptations to a Near-Obligate Nematode Endoparasitic Lifestyle from the Finished Genome of Drechmeria coniospora.</title>
        <authorList>
            <person name="Zhang L."/>
            <person name="Zhou Z."/>
            <person name="Guo Q."/>
            <person name="Fokkens L."/>
            <person name="Miskei M."/>
            <person name="Pocsi I."/>
            <person name="Zhang W."/>
            <person name="Chen M."/>
            <person name="Wang L."/>
            <person name="Sun Y."/>
            <person name="Donzelli B.G."/>
            <person name="Gibson D.M."/>
            <person name="Nelson D.R."/>
            <person name="Luo J.G."/>
            <person name="Rep M."/>
            <person name="Liu H."/>
            <person name="Yang S."/>
            <person name="Wang J."/>
            <person name="Krasnoff S.B."/>
            <person name="Xu Y."/>
            <person name="Molnar I."/>
            <person name="Lin M."/>
        </authorList>
    </citation>
    <scope>NUCLEOTIDE SEQUENCE [LARGE SCALE GENOMIC DNA]</scope>
    <source>
        <strain evidence="15 16">ARSEF 6962</strain>
    </source>
</reference>
<evidence type="ECO:0000256" key="4">
    <source>
        <dbReference type="ARBA" id="ARBA00022685"/>
    </source>
</evidence>
<dbReference type="InParanoid" id="A0A151GXT6"/>
<evidence type="ECO:0000256" key="3">
    <source>
        <dbReference type="ARBA" id="ARBA00022670"/>
    </source>
</evidence>
<keyword evidence="13" id="KW-0964">Secreted</keyword>
<keyword evidence="3 13" id="KW-0645">Protease</keyword>
<evidence type="ECO:0000256" key="13">
    <source>
        <dbReference type="RuleBase" id="RU361126"/>
    </source>
</evidence>
<dbReference type="InterPro" id="IPR050414">
    <property type="entry name" value="Fungal_M35_metalloproteases"/>
</dbReference>
<keyword evidence="7 13" id="KW-0378">Hydrolase</keyword>
<evidence type="ECO:0000256" key="9">
    <source>
        <dbReference type="ARBA" id="ARBA00023049"/>
    </source>
</evidence>
<comment type="similarity">
    <text evidence="2 13">Belongs to the peptidase M35 family.</text>
</comment>
<keyword evidence="16" id="KW-1185">Reference proteome</keyword>
<protein>
    <recommendedName>
        <fullName evidence="13">Neutral protease 2</fullName>
        <ecNumber evidence="13">3.4.24.39</ecNumber>
    </recommendedName>
    <alternativeName>
        <fullName evidence="13">Deuterolysin</fullName>
    </alternativeName>
</protein>
<feature type="signal peptide" evidence="13">
    <location>
        <begin position="1"/>
        <end position="16"/>
    </location>
</feature>
<feature type="compositionally biased region" description="Low complexity" evidence="14">
    <location>
        <begin position="328"/>
        <end position="363"/>
    </location>
</feature>
<dbReference type="GO" id="GO:0006508">
    <property type="term" value="P:proteolysis"/>
    <property type="evidence" value="ECO:0007669"/>
    <property type="project" value="UniProtKB-KW"/>
</dbReference>
<keyword evidence="4 13" id="KW-0165">Cleavage on pair of basic residues</keyword>
<dbReference type="AlphaFoldDB" id="A0A151GXT6"/>
<dbReference type="EC" id="3.4.24.39" evidence="13"/>
<feature type="active site" evidence="11">
    <location>
        <position position="149"/>
    </location>
</feature>
<dbReference type="STRING" id="98403.A0A151GXT6"/>
<evidence type="ECO:0000256" key="7">
    <source>
        <dbReference type="ARBA" id="ARBA00022801"/>
    </source>
</evidence>
<evidence type="ECO:0000256" key="5">
    <source>
        <dbReference type="ARBA" id="ARBA00022723"/>
    </source>
</evidence>
<evidence type="ECO:0000256" key="2">
    <source>
        <dbReference type="ARBA" id="ARBA00010279"/>
    </source>
</evidence>
<keyword evidence="6 13" id="KW-0732">Signal</keyword>
<dbReference type="PANTHER" id="PTHR37016:SF3">
    <property type="entry name" value="NEUTRAL PROTEASE 2-RELATED"/>
    <property type="match status" value="1"/>
</dbReference>
<accession>A0A151GXT6</accession>
<dbReference type="SUPFAM" id="SSF55486">
    <property type="entry name" value="Metalloproteases ('zincins'), catalytic domain"/>
    <property type="match status" value="1"/>
</dbReference>
<keyword evidence="10" id="KW-0865">Zymogen</keyword>
<evidence type="ECO:0000256" key="11">
    <source>
        <dbReference type="PIRSR" id="PIRSR601384-1"/>
    </source>
</evidence>
<evidence type="ECO:0000256" key="12">
    <source>
        <dbReference type="PIRSR" id="PIRSR601384-2"/>
    </source>
</evidence>
<dbReference type="EMBL" id="LAYC01000001">
    <property type="protein sequence ID" value="KYK61915.1"/>
    <property type="molecule type" value="Genomic_DNA"/>
</dbReference>
<evidence type="ECO:0000256" key="8">
    <source>
        <dbReference type="ARBA" id="ARBA00022833"/>
    </source>
</evidence>
<comment type="function">
    <text evidence="13">Secreted metalloproteinase that allows assimilation of proteinaceous substrates. Shows high activities on basic nuclear substrates such as histone and protamine.</text>
</comment>
<evidence type="ECO:0000313" key="16">
    <source>
        <dbReference type="Proteomes" id="UP000076580"/>
    </source>
</evidence>
<name>A0A151GXT6_DRECN</name>
<dbReference type="RefSeq" id="XP_040661267.1">
    <property type="nucleotide sequence ID" value="XM_040800384.1"/>
</dbReference>
<comment type="catalytic activity">
    <reaction evidence="1 13">
        <text>Preferential cleavage of bonds with hydrophobic residues in P1'. Also 3-Asn-|-Gln-4 and 8-Gly-|-Ser-9 bonds in insulin B chain.</text>
        <dbReference type="EC" id="3.4.24.39"/>
    </reaction>
</comment>